<accession>Q11J08</accession>
<name>Q11J08_CHESB</name>
<organism evidence="1">
    <name type="scientific">Chelativorans sp. (strain BNC1)</name>
    <dbReference type="NCBI Taxonomy" id="266779"/>
    <lineage>
        <taxon>Bacteria</taxon>
        <taxon>Pseudomonadati</taxon>
        <taxon>Pseudomonadota</taxon>
        <taxon>Alphaproteobacteria</taxon>
        <taxon>Hyphomicrobiales</taxon>
        <taxon>Phyllobacteriaceae</taxon>
        <taxon>Chelativorans</taxon>
    </lineage>
</organism>
<dbReference type="AlphaFoldDB" id="Q11J08"/>
<sequence>MARRFDYGRMQGTATRLLDRFQQGTVLLKRVTLSPGQNEWDPPVETPATYPLKASVRRLHQRYENGVLIVETGDLVTFAVPAVVPELTDTLIIDGVERAITNLTPIPAAGTTVAWKAWCEA</sequence>
<gene>
    <name evidence="1" type="ordered locus">Meso_1221</name>
</gene>
<dbReference type="EMBL" id="CP000390">
    <property type="protein sequence ID" value="ABG62617.1"/>
    <property type="molecule type" value="Genomic_DNA"/>
</dbReference>
<dbReference type="eggNOG" id="ENOG5033AVS">
    <property type="taxonomic scope" value="Bacteria"/>
</dbReference>
<dbReference type="STRING" id="266779.Meso_1221"/>
<evidence type="ECO:0000313" key="1">
    <source>
        <dbReference type="EMBL" id="ABG62617.1"/>
    </source>
</evidence>
<dbReference type="KEGG" id="mes:Meso_1221"/>
<protein>
    <submittedName>
        <fullName evidence="1">Uncharacterized protein</fullName>
    </submittedName>
</protein>
<dbReference type="HOGENOM" id="CLU_166089_0_0_5"/>
<reference evidence="1" key="1">
    <citation type="submission" date="2006-06" db="EMBL/GenBank/DDBJ databases">
        <title>Complete sequence of chromosome of Chelativorans sp. BNC1.</title>
        <authorList>
            <consortium name="US DOE Joint Genome Institute"/>
            <person name="Copeland A."/>
            <person name="Lucas S."/>
            <person name="Lapidus A."/>
            <person name="Barry K."/>
            <person name="Detter J.C."/>
            <person name="Glavina del Rio T."/>
            <person name="Hammon N."/>
            <person name="Israni S."/>
            <person name="Dalin E."/>
            <person name="Tice H."/>
            <person name="Pitluck S."/>
            <person name="Chertkov O."/>
            <person name="Brettin T."/>
            <person name="Bruce D."/>
            <person name="Han C."/>
            <person name="Tapia R."/>
            <person name="Gilna P."/>
            <person name="Schmutz J."/>
            <person name="Larimer F."/>
            <person name="Land M."/>
            <person name="Hauser L."/>
            <person name="Kyrpides N."/>
            <person name="Mikhailova N."/>
            <person name="Richardson P."/>
        </authorList>
    </citation>
    <scope>NUCLEOTIDE SEQUENCE</scope>
    <source>
        <strain evidence="1">BNC1</strain>
    </source>
</reference>
<proteinExistence type="predicted"/>